<keyword evidence="2" id="KW-1185">Reference proteome</keyword>
<dbReference type="Proteomes" id="UP001153332">
    <property type="component" value="Unassembled WGS sequence"/>
</dbReference>
<accession>A0ACC2JRR9</accession>
<comment type="caution">
    <text evidence="1">The sequence shown here is derived from an EMBL/GenBank/DDBJ whole genome shotgun (WGS) entry which is preliminary data.</text>
</comment>
<proteinExistence type="predicted"/>
<organism evidence="1 2">
    <name type="scientific">Lasiodiplodia mahajangana</name>
    <dbReference type="NCBI Taxonomy" id="1108764"/>
    <lineage>
        <taxon>Eukaryota</taxon>
        <taxon>Fungi</taxon>
        <taxon>Dikarya</taxon>
        <taxon>Ascomycota</taxon>
        <taxon>Pezizomycotina</taxon>
        <taxon>Dothideomycetes</taxon>
        <taxon>Dothideomycetes incertae sedis</taxon>
        <taxon>Botryosphaeriales</taxon>
        <taxon>Botryosphaeriaceae</taxon>
        <taxon>Lasiodiplodia</taxon>
    </lineage>
</organism>
<evidence type="ECO:0000313" key="2">
    <source>
        <dbReference type="Proteomes" id="UP001153332"/>
    </source>
</evidence>
<protein>
    <submittedName>
        <fullName evidence="1">Uncharacterized protein</fullName>
    </submittedName>
</protein>
<evidence type="ECO:0000313" key="1">
    <source>
        <dbReference type="EMBL" id="KAJ8130175.1"/>
    </source>
</evidence>
<dbReference type="EMBL" id="JAPUUL010000563">
    <property type="protein sequence ID" value="KAJ8130175.1"/>
    <property type="molecule type" value="Genomic_DNA"/>
</dbReference>
<reference evidence="1" key="1">
    <citation type="submission" date="2022-12" db="EMBL/GenBank/DDBJ databases">
        <title>Genome Sequence of Lasiodiplodia mahajangana.</title>
        <authorList>
            <person name="Buettner E."/>
        </authorList>
    </citation>
    <scope>NUCLEOTIDE SEQUENCE</scope>
    <source>
        <strain evidence="1">VT137</strain>
    </source>
</reference>
<gene>
    <name evidence="1" type="ORF">O1611_g3458</name>
</gene>
<name>A0ACC2JRR9_9PEZI</name>
<sequence>MEKPDPLYNRIDRALATSDFDHRADRFLPEGVIGSLITPDSIKWEVKQKDMSREDAKKKIKWAGSLAEGEFKKVFATAVMMGLRGDHLHRGIEKLKDAGISDRNLPITMSDFYRKEIIPSASRMKDARSDESVGGAGHDKGMENEDDDELFDYLRDDDGDDINEVWTECRAYEFCGKQWLFLSPVFSTANFIHSFDRLCILPFTARHLECDSGTFGQVTKYEIHQSHLISPGNPDFRCPEFVAVKELRAKNKEDSQNILNTWGKEAKALQKMNSLKQPHIVEFYTAFQRGASGNQDHYLMLEWASGGNLRNLWKSFKRPALTDQLVKATVHQLLGLFRAINKAHYPETGPNFRHGHLKPENILWFKDESGRGIGTLKIGDWGLAKQHFRVTEMRSRRTTTQWGTRRYEPPEEANSQGARLLTTDQSGKKRSRLYDIWALGCITLEFLVWLVYGADELDRFNKGLEANNSDNSRFYVIKPGTNGQPEAVVHDVAVEWMKHMAKDPICAPGMTALGNLLDLVETRLLVVKLPERLGSFDDLGHDAKRLGSDIPIIRSSSLSLRDDPVSSSSGAHRLPTIVIDDPESGKTPPRQTIPTRPRFGAPGRERARANELLDHMLIIEGGDEHESYWFIGAPNPPRGPNVDDICQHLKCLPLGSFSAPERISDEWSLLLDNDFAKDVLSSNKQTLRLLRVPVHSELCRSCETLRAKIWEQGFENVYSLQDLKDNLGKCNLCTMIWGKSQKHATAMDSEVTVQRAGSSIKINGEDPPVFSLYRSPGPDTGRNQGIQIGSPNLPEAGSDTYFRILQCWLEHCDHNHKNTTCRPAPQTSSLKDRPTRVIDVGKKGDAKVLLHETQPGDVGEWIALSHQWGEGPKFCTTRANLDHNKNGMDFEVLPETFKHAVIVTRALGRRYLWIDSICVVQGDDGDFNQEAKRMEQVYRGAYCVLASSRSPGHYAGFLQAREQRSTIELQQEGGSGPFYICEAIDDFNHHVLEGSLNKRGWVLQEHALARRTIYFTDYQTYFECGDGVRCETMAKMKNDVAAFLGDPNFPEIIMRASRGEKILRYQDLYKKYSRLGLSEIWDRTTAIGGVQAQILKALDADGGYGVFDEGSKNANNGLLRRSLLWCRDDNTSKMSRIVFPKQHLIAEIPSWSWMAHAGGIDYISPPFGGVDWEKMKSPWSSNMSVGVGKAHTDLQRGSIALVAEASEYNADAAIRVGDGEIILDNPGGSYTPPTECVVLGIKKGMAELKAKDRTHYLLVVTATTRQDINGLPIYERVGAGYLPGKCIKSERHTISIH</sequence>